<keyword evidence="2" id="KW-1185">Reference proteome</keyword>
<dbReference type="Gene3D" id="3.40.30.10">
    <property type="entry name" value="Glutaredoxin"/>
    <property type="match status" value="1"/>
</dbReference>
<evidence type="ECO:0000313" key="1">
    <source>
        <dbReference type="EnsemblPlants" id="AET3Gv20343300.5"/>
    </source>
</evidence>
<protein>
    <submittedName>
        <fullName evidence="1">Uncharacterized protein</fullName>
    </submittedName>
</protein>
<dbReference type="EnsemblPlants" id="AET3Gv20343300.5">
    <property type="protein sequence ID" value="AET3Gv20343300.5"/>
    <property type="gene ID" value="AET3Gv20343300"/>
</dbReference>
<reference evidence="1" key="4">
    <citation type="submission" date="2019-03" db="UniProtKB">
        <authorList>
            <consortium name="EnsemblPlants"/>
        </authorList>
    </citation>
    <scope>IDENTIFICATION</scope>
</reference>
<reference evidence="1" key="5">
    <citation type="journal article" date="2021" name="G3 (Bethesda)">
        <title>Aegilops tauschii genome assembly Aet v5.0 features greater sequence contiguity and improved annotation.</title>
        <authorList>
            <person name="Wang L."/>
            <person name="Zhu T."/>
            <person name="Rodriguez J.C."/>
            <person name="Deal K.R."/>
            <person name="Dubcovsky J."/>
            <person name="McGuire P.E."/>
            <person name="Lux T."/>
            <person name="Spannagl M."/>
            <person name="Mayer K.F.X."/>
            <person name="Baldrich P."/>
            <person name="Meyers B.C."/>
            <person name="Huo N."/>
            <person name="Gu Y.Q."/>
            <person name="Zhou H."/>
            <person name="Devos K.M."/>
            <person name="Bennetzen J.L."/>
            <person name="Unver T."/>
            <person name="Budak H."/>
            <person name="Gulick P.J."/>
            <person name="Galiba G."/>
            <person name="Kalapos B."/>
            <person name="Nelson D.R."/>
            <person name="Li P."/>
            <person name="You F.M."/>
            <person name="Luo M.C."/>
            <person name="Dvorak J."/>
        </authorList>
    </citation>
    <scope>NUCLEOTIDE SEQUENCE [LARGE SCALE GENOMIC DNA]</scope>
    <source>
        <strain evidence="1">cv. AL8/78</strain>
    </source>
</reference>
<organism evidence="1 2">
    <name type="scientific">Aegilops tauschii subsp. strangulata</name>
    <name type="common">Goatgrass</name>
    <dbReference type="NCBI Taxonomy" id="200361"/>
    <lineage>
        <taxon>Eukaryota</taxon>
        <taxon>Viridiplantae</taxon>
        <taxon>Streptophyta</taxon>
        <taxon>Embryophyta</taxon>
        <taxon>Tracheophyta</taxon>
        <taxon>Spermatophyta</taxon>
        <taxon>Magnoliopsida</taxon>
        <taxon>Liliopsida</taxon>
        <taxon>Poales</taxon>
        <taxon>Poaceae</taxon>
        <taxon>BOP clade</taxon>
        <taxon>Pooideae</taxon>
        <taxon>Triticodae</taxon>
        <taxon>Triticeae</taxon>
        <taxon>Triticinae</taxon>
        <taxon>Aegilops</taxon>
    </lineage>
</organism>
<dbReference type="AlphaFoldDB" id="A0A453EHM7"/>
<evidence type="ECO:0000313" key="2">
    <source>
        <dbReference type="Proteomes" id="UP000015105"/>
    </source>
</evidence>
<reference evidence="2" key="1">
    <citation type="journal article" date="2014" name="Science">
        <title>Ancient hybridizations among the ancestral genomes of bread wheat.</title>
        <authorList>
            <consortium name="International Wheat Genome Sequencing Consortium,"/>
            <person name="Marcussen T."/>
            <person name="Sandve S.R."/>
            <person name="Heier L."/>
            <person name="Spannagl M."/>
            <person name="Pfeifer M."/>
            <person name="Jakobsen K.S."/>
            <person name="Wulff B.B."/>
            <person name="Steuernagel B."/>
            <person name="Mayer K.F."/>
            <person name="Olsen O.A."/>
        </authorList>
    </citation>
    <scope>NUCLEOTIDE SEQUENCE [LARGE SCALE GENOMIC DNA]</scope>
    <source>
        <strain evidence="2">cv. AL8/78</strain>
    </source>
</reference>
<reference evidence="1" key="3">
    <citation type="journal article" date="2017" name="Nature">
        <title>Genome sequence of the progenitor of the wheat D genome Aegilops tauschii.</title>
        <authorList>
            <person name="Luo M.C."/>
            <person name="Gu Y.Q."/>
            <person name="Puiu D."/>
            <person name="Wang H."/>
            <person name="Twardziok S.O."/>
            <person name="Deal K.R."/>
            <person name="Huo N."/>
            <person name="Zhu T."/>
            <person name="Wang L."/>
            <person name="Wang Y."/>
            <person name="McGuire P.E."/>
            <person name="Liu S."/>
            <person name="Long H."/>
            <person name="Ramasamy R.K."/>
            <person name="Rodriguez J.C."/>
            <person name="Van S.L."/>
            <person name="Yuan L."/>
            <person name="Wang Z."/>
            <person name="Xia Z."/>
            <person name="Xiao L."/>
            <person name="Anderson O.D."/>
            <person name="Ouyang S."/>
            <person name="Liang Y."/>
            <person name="Zimin A.V."/>
            <person name="Pertea G."/>
            <person name="Qi P."/>
            <person name="Bennetzen J.L."/>
            <person name="Dai X."/>
            <person name="Dawson M.W."/>
            <person name="Muller H.G."/>
            <person name="Kugler K."/>
            <person name="Rivarola-Duarte L."/>
            <person name="Spannagl M."/>
            <person name="Mayer K.F.X."/>
            <person name="Lu F.H."/>
            <person name="Bevan M.W."/>
            <person name="Leroy P."/>
            <person name="Li P."/>
            <person name="You F.M."/>
            <person name="Sun Q."/>
            <person name="Liu Z."/>
            <person name="Lyons E."/>
            <person name="Wicker T."/>
            <person name="Salzberg S.L."/>
            <person name="Devos K.M."/>
            <person name="Dvorak J."/>
        </authorList>
    </citation>
    <scope>NUCLEOTIDE SEQUENCE [LARGE SCALE GENOMIC DNA]</scope>
    <source>
        <strain evidence="1">cv. AL8/78</strain>
    </source>
</reference>
<accession>A0A453EHM7</accession>
<dbReference type="Gramene" id="AET3Gv20343300.5">
    <property type="protein sequence ID" value="AET3Gv20343300.5"/>
    <property type="gene ID" value="AET3Gv20343300"/>
</dbReference>
<reference evidence="2" key="2">
    <citation type="journal article" date="2017" name="Nat. Plants">
        <title>The Aegilops tauschii genome reveals multiple impacts of transposons.</title>
        <authorList>
            <person name="Zhao G."/>
            <person name="Zou C."/>
            <person name="Li K."/>
            <person name="Wang K."/>
            <person name="Li T."/>
            <person name="Gao L."/>
            <person name="Zhang X."/>
            <person name="Wang H."/>
            <person name="Yang Z."/>
            <person name="Liu X."/>
            <person name="Jiang W."/>
            <person name="Mao L."/>
            <person name="Kong X."/>
            <person name="Jiao Y."/>
            <person name="Jia J."/>
        </authorList>
    </citation>
    <scope>NUCLEOTIDE SEQUENCE [LARGE SCALE GENOMIC DNA]</scope>
    <source>
        <strain evidence="2">cv. AL8/78</strain>
    </source>
</reference>
<proteinExistence type="predicted"/>
<sequence length="93" mass="10519">MALRGVWQLQKLVVNFCDWGGSSKGIRYCSSCRFDSALSFVPGDPTYSLCRLSWSALLILNCAWRNVEFSSLKVSLACDYVSVLTKRKSYSYD</sequence>
<dbReference type="Proteomes" id="UP000015105">
    <property type="component" value="Chromosome 3D"/>
</dbReference>
<name>A0A453EHM7_AEGTS</name>